<dbReference type="AlphaFoldDB" id="A0A812X109"/>
<dbReference type="Proteomes" id="UP000601435">
    <property type="component" value="Unassembled WGS sequence"/>
</dbReference>
<gene>
    <name evidence="1" type="ORF">SNEC2469_LOCUS20539</name>
</gene>
<accession>A0A812X109</accession>
<feature type="non-terminal residue" evidence="1">
    <location>
        <position position="89"/>
    </location>
</feature>
<proteinExistence type="predicted"/>
<dbReference type="OrthoDB" id="419599at2759"/>
<dbReference type="EMBL" id="CAJNJA010035813">
    <property type="protein sequence ID" value="CAE7711897.1"/>
    <property type="molecule type" value="Genomic_DNA"/>
</dbReference>
<evidence type="ECO:0000313" key="2">
    <source>
        <dbReference type="Proteomes" id="UP000601435"/>
    </source>
</evidence>
<organism evidence="1 2">
    <name type="scientific">Symbiodinium necroappetens</name>
    <dbReference type="NCBI Taxonomy" id="1628268"/>
    <lineage>
        <taxon>Eukaryota</taxon>
        <taxon>Sar</taxon>
        <taxon>Alveolata</taxon>
        <taxon>Dinophyceae</taxon>
        <taxon>Suessiales</taxon>
        <taxon>Symbiodiniaceae</taxon>
        <taxon>Symbiodinium</taxon>
    </lineage>
</organism>
<name>A0A812X109_9DINO</name>
<keyword evidence="2" id="KW-1185">Reference proteome</keyword>
<protein>
    <submittedName>
        <fullName evidence="1">Uncharacterized protein</fullName>
    </submittedName>
</protein>
<sequence length="89" mass="9362">AEVGAADVCRAFEVFQSMQRDAAAWQLGSASPLSDHQGHRIATGDMLSLIDLAVEMPSAAAATAGALLRRSSVGTPLVPNIFQRVPEEQ</sequence>
<reference evidence="1" key="1">
    <citation type="submission" date="2021-02" db="EMBL/GenBank/DDBJ databases">
        <authorList>
            <person name="Dougan E. K."/>
            <person name="Rhodes N."/>
            <person name="Thang M."/>
            <person name="Chan C."/>
        </authorList>
    </citation>
    <scope>NUCLEOTIDE SEQUENCE</scope>
</reference>
<comment type="caution">
    <text evidence="1">The sequence shown here is derived from an EMBL/GenBank/DDBJ whole genome shotgun (WGS) entry which is preliminary data.</text>
</comment>
<feature type="non-terminal residue" evidence="1">
    <location>
        <position position="1"/>
    </location>
</feature>
<evidence type="ECO:0000313" key="1">
    <source>
        <dbReference type="EMBL" id="CAE7711897.1"/>
    </source>
</evidence>